<evidence type="ECO:0000256" key="1">
    <source>
        <dbReference type="ARBA" id="ARBA00004651"/>
    </source>
</evidence>
<dbReference type="Proteomes" id="UP000318431">
    <property type="component" value="Unassembled WGS sequence"/>
</dbReference>
<accession>A0A562QY50</accession>
<keyword evidence="4" id="KW-1003">Cell membrane</keyword>
<dbReference type="GO" id="GO:0005886">
    <property type="term" value="C:plasma membrane"/>
    <property type="evidence" value="ECO:0007669"/>
    <property type="project" value="UniProtKB-SubCell"/>
</dbReference>
<feature type="transmembrane region" description="Helical" evidence="8">
    <location>
        <begin position="314"/>
        <end position="347"/>
    </location>
</feature>
<evidence type="ECO:0000313" key="9">
    <source>
        <dbReference type="EMBL" id="TWI61759.1"/>
    </source>
</evidence>
<keyword evidence="10" id="KW-1185">Reference proteome</keyword>
<evidence type="ECO:0000256" key="4">
    <source>
        <dbReference type="ARBA" id="ARBA00022475"/>
    </source>
</evidence>
<feature type="transmembrane region" description="Helical" evidence="8">
    <location>
        <begin position="67"/>
        <end position="89"/>
    </location>
</feature>
<name>A0A562QY50_9BURK</name>
<sequence>MTQDQHQSGPIVWCGIIAATCALVFLMQQVLWLSVPFLLAVILYYVMLSPFQRLLRMGFTRNTAAVLVGFGFGIVTLLAALIAIVWIPAPETGWANMPTRYLSAGVGFVRNMLAALEHQFPFLQPAHLGDSVERNLALYSRDFLQHHLTDLLVAMAAWVPSLLLAPFLSFFFLRDGRRFKRFLARAVPNAFFEKTLFLLHEVDQTARRYFQGMLKLTAIDTVVLALGLWAIGLPSPLLLGLIAAVLAWVPYVGSIVGCLVVILVASIEAPDNNVVAYSAICVFIAARLLDDFVFMPMTLGRSLRIHPLVTVVMIFIGGALAGVTGLMLVLPLLGVVMVVGETLGVLITDARLQARHRYARSLRVKEASVDLK</sequence>
<proteinExistence type="inferred from homology"/>
<feature type="transmembrane region" description="Helical" evidence="8">
    <location>
        <begin position="237"/>
        <end position="267"/>
    </location>
</feature>
<gene>
    <name evidence="9" type="ORF">IP91_04357</name>
</gene>
<evidence type="ECO:0000256" key="8">
    <source>
        <dbReference type="SAM" id="Phobius"/>
    </source>
</evidence>
<comment type="similarity">
    <text evidence="2">Belongs to the autoinducer-2 exporter (AI-2E) (TC 2.A.86) family.</text>
</comment>
<evidence type="ECO:0000256" key="6">
    <source>
        <dbReference type="ARBA" id="ARBA00022989"/>
    </source>
</evidence>
<evidence type="ECO:0000313" key="10">
    <source>
        <dbReference type="Proteomes" id="UP000318431"/>
    </source>
</evidence>
<comment type="caution">
    <text evidence="9">The sequence shown here is derived from an EMBL/GenBank/DDBJ whole genome shotgun (WGS) entry which is preliminary data.</text>
</comment>
<evidence type="ECO:0000256" key="3">
    <source>
        <dbReference type="ARBA" id="ARBA00022448"/>
    </source>
</evidence>
<dbReference type="PANTHER" id="PTHR21716:SF53">
    <property type="entry name" value="PERMEASE PERM-RELATED"/>
    <property type="match status" value="1"/>
</dbReference>
<dbReference type="RefSeq" id="WP_229474816.1">
    <property type="nucleotide sequence ID" value="NZ_VLLB01000010.1"/>
</dbReference>
<dbReference type="PANTHER" id="PTHR21716">
    <property type="entry name" value="TRANSMEMBRANE PROTEIN"/>
    <property type="match status" value="1"/>
</dbReference>
<feature type="transmembrane region" description="Helical" evidence="8">
    <location>
        <begin position="12"/>
        <end position="31"/>
    </location>
</feature>
<feature type="transmembrane region" description="Helical" evidence="8">
    <location>
        <begin position="274"/>
        <end position="294"/>
    </location>
</feature>
<feature type="transmembrane region" description="Helical" evidence="8">
    <location>
        <begin position="37"/>
        <end position="55"/>
    </location>
</feature>
<comment type="subcellular location">
    <subcellularLocation>
        <location evidence="1">Cell membrane</location>
        <topology evidence="1">Multi-pass membrane protein</topology>
    </subcellularLocation>
</comment>
<dbReference type="Pfam" id="PF01594">
    <property type="entry name" value="AI-2E_transport"/>
    <property type="match status" value="1"/>
</dbReference>
<dbReference type="AlphaFoldDB" id="A0A562QY50"/>
<evidence type="ECO:0000256" key="5">
    <source>
        <dbReference type="ARBA" id="ARBA00022692"/>
    </source>
</evidence>
<organism evidence="9 10">
    <name type="scientific">Pseudoduganella lurida</name>
    <dbReference type="NCBI Taxonomy" id="1036180"/>
    <lineage>
        <taxon>Bacteria</taxon>
        <taxon>Pseudomonadati</taxon>
        <taxon>Pseudomonadota</taxon>
        <taxon>Betaproteobacteria</taxon>
        <taxon>Burkholderiales</taxon>
        <taxon>Oxalobacteraceae</taxon>
        <taxon>Telluria group</taxon>
        <taxon>Pseudoduganella</taxon>
    </lineage>
</organism>
<evidence type="ECO:0000256" key="7">
    <source>
        <dbReference type="ARBA" id="ARBA00023136"/>
    </source>
</evidence>
<protein>
    <submittedName>
        <fullName evidence="9">Putative PurR-regulated permease PerM</fullName>
    </submittedName>
</protein>
<evidence type="ECO:0000256" key="2">
    <source>
        <dbReference type="ARBA" id="ARBA00009773"/>
    </source>
</evidence>
<dbReference type="EMBL" id="VLLB01000010">
    <property type="protein sequence ID" value="TWI61759.1"/>
    <property type="molecule type" value="Genomic_DNA"/>
</dbReference>
<reference evidence="9 10" key="1">
    <citation type="journal article" date="2015" name="Stand. Genomic Sci.">
        <title>Genomic Encyclopedia of Bacterial and Archaeal Type Strains, Phase III: the genomes of soil and plant-associated and newly described type strains.</title>
        <authorList>
            <person name="Whitman W.B."/>
            <person name="Woyke T."/>
            <person name="Klenk H.P."/>
            <person name="Zhou Y."/>
            <person name="Lilburn T.G."/>
            <person name="Beck B.J."/>
            <person name="De Vos P."/>
            <person name="Vandamme P."/>
            <person name="Eisen J.A."/>
            <person name="Garrity G."/>
            <person name="Hugenholtz P."/>
            <person name="Kyrpides N.C."/>
        </authorList>
    </citation>
    <scope>NUCLEOTIDE SEQUENCE [LARGE SCALE GENOMIC DNA]</scope>
    <source>
        <strain evidence="9 10">CGMCC 1.10822</strain>
    </source>
</reference>
<feature type="transmembrane region" description="Helical" evidence="8">
    <location>
        <begin position="151"/>
        <end position="173"/>
    </location>
</feature>
<keyword evidence="6 8" id="KW-1133">Transmembrane helix</keyword>
<keyword evidence="3" id="KW-0813">Transport</keyword>
<dbReference type="InterPro" id="IPR002549">
    <property type="entry name" value="AI-2E-like"/>
</dbReference>
<keyword evidence="5 8" id="KW-0812">Transmembrane</keyword>
<keyword evidence="7 8" id="KW-0472">Membrane</keyword>